<dbReference type="EMBL" id="FNLO01000001">
    <property type="protein sequence ID" value="SDV46771.1"/>
    <property type="molecule type" value="Genomic_DNA"/>
</dbReference>
<keyword evidence="5" id="KW-1185">Reference proteome</keyword>
<dbReference type="PANTHER" id="PTHR43130:SF3">
    <property type="entry name" value="HTH-TYPE TRANSCRIPTIONAL REGULATOR RV1931C"/>
    <property type="match status" value="1"/>
</dbReference>
<dbReference type="SUPFAM" id="SSF52317">
    <property type="entry name" value="Class I glutamine amidotransferase-like"/>
    <property type="match status" value="1"/>
</dbReference>
<dbReference type="GO" id="GO:0003700">
    <property type="term" value="F:DNA-binding transcription factor activity"/>
    <property type="evidence" value="ECO:0007669"/>
    <property type="project" value="InterPro"/>
</dbReference>
<dbReference type="OrthoDB" id="9177852at2"/>
<dbReference type="InterPro" id="IPR002818">
    <property type="entry name" value="DJ-1/PfpI"/>
</dbReference>
<keyword evidence="1" id="KW-0805">Transcription regulation</keyword>
<sequence length="350" mass="37909">MTADPIPLKNEATESITVDLIVYPGFKALEAIGPMSVFDYANQHLQRRGVARRYDVRIAAAATGAVASDMQMTLQADKRLDALNLPDTAIIVGARDIEKALDASAEVVEWLGKTGARVPRLAALCTGTFFLAAAGLLDGKRATTHWALAPLLQSRHPHVLVDAERIFIQQGRLWTSAGVTAGIDLALALVEQDFGKEVALEVAGELVVYLKRPGGQSQFSMHLSSQRTGHDGIAAVQDWVLRHLATSLSVADMAARSAMSARNFARVFRRETGMSPMDFVERARVEAARRALEDGLEPLKAIADSVGFRAYGPMRLAFQKRLGMTPSEYRRRFATAAQRPGVDSDAGDGV</sequence>
<dbReference type="InterPro" id="IPR018060">
    <property type="entry name" value="HTH_AraC"/>
</dbReference>
<dbReference type="PROSITE" id="PS01124">
    <property type="entry name" value="HTH_ARAC_FAMILY_2"/>
    <property type="match status" value="1"/>
</dbReference>
<protein>
    <submittedName>
        <fullName evidence="4">Transcriptional regulator GlxA family, contains an amidase domain and an AraC-type DNA-binding HTH domain</fullName>
    </submittedName>
</protein>
<evidence type="ECO:0000313" key="4">
    <source>
        <dbReference type="EMBL" id="SDV46771.1"/>
    </source>
</evidence>
<dbReference type="AlphaFoldDB" id="A0A1H2PK34"/>
<keyword evidence="4" id="KW-0238">DNA-binding</keyword>
<dbReference type="Proteomes" id="UP000243719">
    <property type="component" value="Unassembled WGS sequence"/>
</dbReference>
<dbReference type="RefSeq" id="WP_091904409.1">
    <property type="nucleotide sequence ID" value="NZ_FNLO01000001.1"/>
</dbReference>
<dbReference type="SUPFAM" id="SSF46689">
    <property type="entry name" value="Homeodomain-like"/>
    <property type="match status" value="2"/>
</dbReference>
<evidence type="ECO:0000256" key="2">
    <source>
        <dbReference type="ARBA" id="ARBA00023163"/>
    </source>
</evidence>
<organism evidence="4 5">
    <name type="scientific">Chitinasiproducens palmae</name>
    <dbReference type="NCBI Taxonomy" id="1770053"/>
    <lineage>
        <taxon>Bacteria</taxon>
        <taxon>Pseudomonadati</taxon>
        <taxon>Pseudomonadota</taxon>
        <taxon>Betaproteobacteria</taxon>
        <taxon>Burkholderiales</taxon>
        <taxon>Burkholderiaceae</taxon>
        <taxon>Chitinasiproducens</taxon>
    </lineage>
</organism>
<proteinExistence type="predicted"/>
<dbReference type="CDD" id="cd03137">
    <property type="entry name" value="GATase1_AraC_1"/>
    <property type="match status" value="1"/>
</dbReference>
<keyword evidence="2" id="KW-0804">Transcription</keyword>
<dbReference type="SMART" id="SM00342">
    <property type="entry name" value="HTH_ARAC"/>
    <property type="match status" value="1"/>
</dbReference>
<reference evidence="5" key="1">
    <citation type="submission" date="2016-09" db="EMBL/GenBank/DDBJ databases">
        <authorList>
            <person name="Varghese N."/>
            <person name="Submissions S."/>
        </authorList>
    </citation>
    <scope>NUCLEOTIDE SEQUENCE [LARGE SCALE GENOMIC DNA]</scope>
    <source>
        <strain evidence="5">JS23</strain>
    </source>
</reference>
<dbReference type="Pfam" id="PF12833">
    <property type="entry name" value="HTH_18"/>
    <property type="match status" value="1"/>
</dbReference>
<name>A0A1H2PK34_9BURK</name>
<evidence type="ECO:0000313" key="5">
    <source>
        <dbReference type="Proteomes" id="UP000243719"/>
    </source>
</evidence>
<feature type="domain" description="HTH araC/xylS-type" evidence="3">
    <location>
        <begin position="234"/>
        <end position="332"/>
    </location>
</feature>
<gene>
    <name evidence="4" type="ORF">SAMN05216551_101624</name>
</gene>
<dbReference type="STRING" id="1770053.SAMN05216551_101624"/>
<dbReference type="GO" id="GO:0043565">
    <property type="term" value="F:sequence-specific DNA binding"/>
    <property type="evidence" value="ECO:0007669"/>
    <property type="project" value="InterPro"/>
</dbReference>
<evidence type="ECO:0000256" key="1">
    <source>
        <dbReference type="ARBA" id="ARBA00023015"/>
    </source>
</evidence>
<dbReference type="InterPro" id="IPR029062">
    <property type="entry name" value="Class_I_gatase-like"/>
</dbReference>
<accession>A0A1H2PK34</accession>
<dbReference type="Pfam" id="PF01965">
    <property type="entry name" value="DJ-1_PfpI"/>
    <property type="match status" value="1"/>
</dbReference>
<dbReference type="Gene3D" id="1.10.10.60">
    <property type="entry name" value="Homeodomain-like"/>
    <property type="match status" value="1"/>
</dbReference>
<dbReference type="InterPro" id="IPR052158">
    <property type="entry name" value="INH-QAR"/>
</dbReference>
<dbReference type="InterPro" id="IPR009057">
    <property type="entry name" value="Homeodomain-like_sf"/>
</dbReference>
<dbReference type="Gene3D" id="3.40.50.880">
    <property type="match status" value="1"/>
</dbReference>
<evidence type="ECO:0000259" key="3">
    <source>
        <dbReference type="PROSITE" id="PS01124"/>
    </source>
</evidence>
<dbReference type="PANTHER" id="PTHR43130">
    <property type="entry name" value="ARAC-FAMILY TRANSCRIPTIONAL REGULATOR"/>
    <property type="match status" value="1"/>
</dbReference>